<keyword evidence="2" id="KW-0812">Transmembrane</keyword>
<dbReference type="EMBL" id="OQ890312">
    <property type="protein sequence ID" value="WLJ25557.1"/>
    <property type="molecule type" value="Genomic_DNA"/>
</dbReference>
<organism evidence="3">
    <name type="scientific">Actinobacteria phage HS02</name>
    <dbReference type="NCBI Taxonomy" id="3056388"/>
    <lineage>
        <taxon>Viruses</taxon>
    </lineage>
</organism>
<name>A0AA49X211_9VIRU</name>
<feature type="compositionally biased region" description="Acidic residues" evidence="1">
    <location>
        <begin position="66"/>
        <end position="90"/>
    </location>
</feature>
<evidence type="ECO:0000256" key="1">
    <source>
        <dbReference type="SAM" id="MobiDB-lite"/>
    </source>
</evidence>
<keyword evidence="2" id="KW-0472">Membrane</keyword>
<accession>A0AA49X211</accession>
<evidence type="ECO:0000313" key="3">
    <source>
        <dbReference type="EMBL" id="WLJ25557.1"/>
    </source>
</evidence>
<protein>
    <submittedName>
        <fullName evidence="3">Lamina-associated polypeptide 1C</fullName>
    </submittedName>
</protein>
<sequence length="206" mass="22892">MTNQSPYSQQQEEPQKKKPWWKRWWVILIIIFVLMVIIGMFREDTPTDTSTGSDEVTTEQAPAEDKQEEESQQEEAPADEETAQQEEVQPEEEKKNTVNVAGQDWECQPVPNETMQRIMGGDKWDDGAHATVDKAVMVQGEDNNFIAANITWEGEDEPFAADFTAPVDGSGPITSASPGTAELFNWPETPGGPFDGTGAAQECLKK</sequence>
<evidence type="ECO:0000256" key="2">
    <source>
        <dbReference type="SAM" id="Phobius"/>
    </source>
</evidence>
<feature type="transmembrane region" description="Helical" evidence="2">
    <location>
        <begin position="24"/>
        <end position="41"/>
    </location>
</feature>
<feature type="compositionally biased region" description="Polar residues" evidence="1">
    <location>
        <begin position="47"/>
        <end position="60"/>
    </location>
</feature>
<reference evidence="3" key="1">
    <citation type="submission" date="2023-04" db="EMBL/GenBank/DDBJ databases">
        <title>The human skin virome in hidradenitis suppurativa patients.</title>
        <authorList>
            <person name="Jansen D."/>
        </authorList>
    </citation>
    <scope>NUCLEOTIDE SEQUENCE</scope>
    <source>
        <strain evidence="3">VC1_JansenPhageB</strain>
    </source>
</reference>
<feature type="region of interest" description="Disordered" evidence="1">
    <location>
        <begin position="44"/>
        <end position="105"/>
    </location>
</feature>
<keyword evidence="2" id="KW-1133">Transmembrane helix</keyword>
<proteinExistence type="predicted"/>